<dbReference type="eggNOG" id="ENOG502ZAEH">
    <property type="taxonomic scope" value="Bacteria"/>
</dbReference>
<dbReference type="OrthoDB" id="1099819at2"/>
<keyword evidence="9" id="KW-1185">Reference proteome</keyword>
<dbReference type="RefSeq" id="WP_013617477.1">
    <property type="nucleotide sequence ID" value="NC_015164.1"/>
</dbReference>
<dbReference type="AlphaFoldDB" id="F0QZ17"/>
<dbReference type="PROSITE" id="PS51257">
    <property type="entry name" value="PROKAR_LIPOPROTEIN"/>
    <property type="match status" value="1"/>
</dbReference>
<evidence type="ECO:0000256" key="2">
    <source>
        <dbReference type="ARBA" id="ARBA00007248"/>
    </source>
</evidence>
<evidence type="ECO:0000256" key="1">
    <source>
        <dbReference type="ARBA" id="ARBA00004442"/>
    </source>
</evidence>
<dbReference type="Pfam" id="PF08842">
    <property type="entry name" value="Mfa2"/>
    <property type="match status" value="1"/>
</dbReference>
<evidence type="ECO:0000313" key="8">
    <source>
        <dbReference type="EMBL" id="ADY36046.1"/>
    </source>
</evidence>
<name>F0QZ17_PHOSB</name>
<gene>
    <name evidence="8" type="ordered locus">Bacsa_1474</name>
</gene>
<keyword evidence="5" id="KW-0564">Palmitate</keyword>
<dbReference type="Gene3D" id="2.60.40.2100">
    <property type="match status" value="1"/>
</dbReference>
<dbReference type="Proteomes" id="UP000007486">
    <property type="component" value="Chromosome"/>
</dbReference>
<sequence>MKEYITIATRKILPIALLLCTLASCIKDDELEPCPKGVSLRFVYDYNMEYANAFPSKVDCVTLYIYDADGNYVATRTETGDVLQDENYRMQIDLEEGTYQFVAYGGLACGEHSFAPTAEPGQGSVRSDLRIAMQGNGETSNVKLHDLFYGSLDVTVEGDFYKEHTLYMMKNTNNVRIILQQLNNQPLASEDFDFRITDDNTLFDYDNSLIPNGTLTYAPWSQGEETVGESGGEDTQVTVAYAELSTSRLMTGNHPRLLITASEDGREIVNIPLNDYLLLLKSDLYADMPDQEFLDRESEWSLIFFLDDNNVWLQTVIVINDWVVRLNNIPLS</sequence>
<reference evidence="8 9" key="1">
    <citation type="journal article" date="2011" name="Stand. Genomic Sci.">
        <title>Complete genome sequence of Bacteroides salanitronis type strain (BL78).</title>
        <authorList>
            <person name="Gronow S."/>
            <person name="Held B."/>
            <person name="Lucas S."/>
            <person name="Lapidus A."/>
            <person name="Del Rio T.G."/>
            <person name="Nolan M."/>
            <person name="Tice H."/>
            <person name="Deshpande S."/>
            <person name="Cheng J.F."/>
            <person name="Pitluck S."/>
            <person name="Liolios K."/>
            <person name="Pagani I."/>
            <person name="Ivanova N."/>
            <person name="Mavromatis K."/>
            <person name="Pati A."/>
            <person name="Tapia R."/>
            <person name="Han C."/>
            <person name="Goodwin L."/>
            <person name="Chen A."/>
            <person name="Palaniappan K."/>
            <person name="Land M."/>
            <person name="Hauser L."/>
            <person name="Chang Y.J."/>
            <person name="Jeffries C.D."/>
            <person name="Brambilla E.M."/>
            <person name="Rohde M."/>
            <person name="Goker M."/>
            <person name="Detter J.C."/>
            <person name="Woyke T."/>
            <person name="Bristow J."/>
            <person name="Markowitz V."/>
            <person name="Hugenholtz P."/>
            <person name="Kyrpides N.C."/>
            <person name="Klenk H.P."/>
            <person name="Eisen J.A."/>
        </authorList>
    </citation>
    <scope>NUCLEOTIDE SEQUENCE [LARGE SCALE GENOMIC DNA]</scope>
    <source>
        <strain evidence="8 9">DSM 18170</strain>
    </source>
</reference>
<dbReference type="InterPro" id="IPR014941">
    <property type="entry name" value="FimB/Mfa2/Mfa3"/>
</dbReference>
<dbReference type="GO" id="GO:0009279">
    <property type="term" value="C:cell outer membrane"/>
    <property type="evidence" value="ECO:0007669"/>
    <property type="project" value="UniProtKB-SubCell"/>
</dbReference>
<organism evidence="8 9">
    <name type="scientific">Phocaeicola salanitronis (strain DSM 18170 / JCM 13657 / CCUG 60908 / BL78)</name>
    <name type="common">Bacteroides salanitronis</name>
    <dbReference type="NCBI Taxonomy" id="667015"/>
    <lineage>
        <taxon>Bacteria</taxon>
        <taxon>Pseudomonadati</taxon>
        <taxon>Bacteroidota</taxon>
        <taxon>Bacteroidia</taxon>
        <taxon>Bacteroidales</taxon>
        <taxon>Bacteroidaceae</taxon>
        <taxon>Phocaeicola</taxon>
    </lineage>
</organism>
<keyword evidence="6" id="KW-0998">Cell outer membrane</keyword>
<proteinExistence type="inferred from homology"/>
<dbReference type="Gene3D" id="2.60.40.2090">
    <property type="match status" value="1"/>
</dbReference>
<protein>
    <recommendedName>
        <fullName evidence="10">Lipoprotein</fullName>
    </recommendedName>
</protein>
<evidence type="ECO:0000256" key="5">
    <source>
        <dbReference type="ARBA" id="ARBA00023139"/>
    </source>
</evidence>
<evidence type="ECO:0008006" key="10">
    <source>
        <dbReference type="Google" id="ProtNLM"/>
    </source>
</evidence>
<evidence type="ECO:0000256" key="7">
    <source>
        <dbReference type="ARBA" id="ARBA00023288"/>
    </source>
</evidence>
<keyword evidence="4" id="KW-0472">Membrane</keyword>
<comment type="similarity">
    <text evidence="2">Belongs to the bacteroidetes fimbrillin superfamily. FimB/Mfa2 family.</text>
</comment>
<dbReference type="KEGG" id="bsa:Bacsa_1474"/>
<keyword evidence="7" id="KW-0449">Lipoprotein</keyword>
<evidence type="ECO:0000256" key="6">
    <source>
        <dbReference type="ARBA" id="ARBA00023237"/>
    </source>
</evidence>
<dbReference type="HOGENOM" id="CLU_059697_0_0_10"/>
<dbReference type="EMBL" id="CP002530">
    <property type="protein sequence ID" value="ADY36046.1"/>
    <property type="molecule type" value="Genomic_DNA"/>
</dbReference>
<keyword evidence="3" id="KW-0732">Signal</keyword>
<dbReference type="STRING" id="667015.Bacsa_1474"/>
<evidence type="ECO:0000256" key="3">
    <source>
        <dbReference type="ARBA" id="ARBA00022729"/>
    </source>
</evidence>
<evidence type="ECO:0000313" key="9">
    <source>
        <dbReference type="Proteomes" id="UP000007486"/>
    </source>
</evidence>
<evidence type="ECO:0000256" key="4">
    <source>
        <dbReference type="ARBA" id="ARBA00023136"/>
    </source>
</evidence>
<comment type="subcellular location">
    <subcellularLocation>
        <location evidence="1">Cell outer membrane</location>
    </subcellularLocation>
</comment>
<accession>F0QZ17</accession>